<evidence type="ECO:0000256" key="1">
    <source>
        <dbReference type="ARBA" id="ARBA00006993"/>
    </source>
</evidence>
<feature type="domain" description="WH2" evidence="4">
    <location>
        <begin position="1049"/>
        <end position="1067"/>
    </location>
</feature>
<comment type="caution">
    <text evidence="5">The sequence shown here is derived from an EMBL/GenBank/DDBJ whole genome shotgun (WGS) entry which is preliminary data.</text>
</comment>
<feature type="region of interest" description="Disordered" evidence="3">
    <location>
        <begin position="68"/>
        <end position="94"/>
    </location>
</feature>
<feature type="compositionally biased region" description="Polar residues" evidence="3">
    <location>
        <begin position="659"/>
        <end position="668"/>
    </location>
</feature>
<accession>A0A9W7J599</accession>
<keyword evidence="2" id="KW-0963">Cytoplasm</keyword>
<protein>
    <recommendedName>
        <fullName evidence="2">Protein SCAR</fullName>
    </recommendedName>
    <alternativeName>
        <fullName evidence="2">Protein WAVE</fullName>
    </alternativeName>
</protein>
<dbReference type="GO" id="GO:0005856">
    <property type="term" value="C:cytoskeleton"/>
    <property type="evidence" value="ECO:0007669"/>
    <property type="project" value="UniProtKB-SubCell"/>
</dbReference>
<evidence type="ECO:0000259" key="4">
    <source>
        <dbReference type="PROSITE" id="PS51082"/>
    </source>
</evidence>
<evidence type="ECO:0000256" key="2">
    <source>
        <dbReference type="RuleBase" id="RU367034"/>
    </source>
</evidence>
<comment type="similarity">
    <text evidence="1 2">Belongs to the SCAR/WAVE family.</text>
</comment>
<dbReference type="GO" id="GO:0034237">
    <property type="term" value="F:protein kinase A regulatory subunit binding"/>
    <property type="evidence" value="ECO:0007669"/>
    <property type="project" value="TreeGrafter"/>
</dbReference>
<evidence type="ECO:0000256" key="3">
    <source>
        <dbReference type="SAM" id="MobiDB-lite"/>
    </source>
</evidence>
<dbReference type="OrthoDB" id="1929108at2759"/>
<gene>
    <name evidence="5" type="ORF">HRI_004509500</name>
</gene>
<dbReference type="InterPro" id="IPR028288">
    <property type="entry name" value="SCAR/WAVE_fam"/>
</dbReference>
<dbReference type="PROSITE" id="PS51082">
    <property type="entry name" value="WH2"/>
    <property type="match status" value="1"/>
</dbReference>
<keyword evidence="2" id="KW-0009">Actin-binding</keyword>
<sequence>MDKSGTNAEQMGIILMMTGEVDSYMDALITMDCEMDTDNDYRSKIDSGFINVVKCQTGSDVNEEKLDVQAHSSDSQLVGISSESDGGNSSFKKGRSSFSYSDSMDNLAKDMVSDVDVGTEVSLSIKNFVPEVVEVSFIQLPAYSEMQCSSSDKVLSSNECMLPDHGEVSSSSYLEDFNSAHVLLDQANSMAASFQKKQLDEEPTNVVKTNPDLSDSDDRKYLAGSLDVIGVGSHEKPKISLIVLSTDKSLPVDELDSGDADISSDALPYPSNILQLAPEKRSGDDPVDEVLKTYFTRESCDESSVNQIIGSLYPFTSLTEEQLPCSTLEEVERDSDITIPPGGSDVMKAGNIASEVSDVTLEVGLNLECMIPMPDTLETCCFNEQKFSDILNDDPELVVDPVEIRASFHDKEHNVDQLFDAAEAEETREFTFSVDAVEGDDLLCDLPSHCSHNVDIKDDVSLDDLATGNVHAEIIVVSASACGSADFDDAVDHTTFQTSNLICPAAGNLMYLEKSLSGDAGLCREELEHNEVISQGCIVHSDIVSTSCKSVSHSTSNLEDDIHYLSLVEPTKNSLNAINFTNKPASLELSDQESESKYLIQLMETRADLVSSPTHHLSEKETSFKQSSDFPTNQHDMGSLHLRSNKIQTSITHSDEGSSSKPSDYLQQSEEKIEQERYPSAPIHPAFSMLPEATEVSMEEMPPLPPLPPMQWRKGRIQHVSPASQRELVEQGQESFPVISQHGTDGKAQFGLSALEKVNEQPRNPFLPVVDGEERSGRASNQLAADCMQLPDPYSIHPPTMDCNTNSQFSDICLGETSSNLSLPRISNRSIEYDSIAMEDGRVEPSNSLLMPAIDTTSRHITVSSHEKITHPPDQLVLDIGLEGGAYQYPEQNSGGEKGYLPDISMPPLIKREEQIPTQIVDDLPLKVEQFPTKVEEQPQQGLAVSEGESLQIPNAIVKHGLTSAEVEIAQISNTTVQHDPSTSDGVAVRPSVTPAVSPVEDVNSNGSSTLKLPRPRNPLIDAVAAHDKSKLRKVTERMHPPVIPKVDERDSLLEQIRTKSFNLKPAVVSRPSIQGPKTNLRVAAILEKANAIRQALTGSDEDDDGWSDS</sequence>
<evidence type="ECO:0000313" key="5">
    <source>
        <dbReference type="EMBL" id="GMJ08403.1"/>
    </source>
</evidence>
<proteinExistence type="inferred from homology"/>
<evidence type="ECO:0000313" key="6">
    <source>
        <dbReference type="Proteomes" id="UP001165190"/>
    </source>
</evidence>
<dbReference type="GO" id="GO:0071933">
    <property type="term" value="F:Arp2/3 complex binding"/>
    <property type="evidence" value="ECO:0007669"/>
    <property type="project" value="TreeGrafter"/>
</dbReference>
<feature type="compositionally biased region" description="Polar residues" evidence="3">
    <location>
        <begin position="70"/>
        <end position="94"/>
    </location>
</feature>
<feature type="region of interest" description="Disordered" evidence="3">
    <location>
        <begin position="995"/>
        <end position="1016"/>
    </location>
</feature>
<feature type="region of interest" description="Disordered" evidence="3">
    <location>
        <begin position="611"/>
        <end position="684"/>
    </location>
</feature>
<dbReference type="GO" id="GO:0030036">
    <property type="term" value="P:actin cytoskeleton organization"/>
    <property type="evidence" value="ECO:0007669"/>
    <property type="project" value="UniProtKB-UniRule"/>
</dbReference>
<reference evidence="5" key="1">
    <citation type="submission" date="2023-05" db="EMBL/GenBank/DDBJ databases">
        <title>Genome and transcriptome analyses reveal genes involved in the formation of fine ridges on petal epidermal cells in Hibiscus trionum.</title>
        <authorList>
            <person name="Koshimizu S."/>
            <person name="Masuda S."/>
            <person name="Ishii T."/>
            <person name="Shirasu K."/>
            <person name="Hoshino A."/>
            <person name="Arita M."/>
        </authorList>
    </citation>
    <scope>NUCLEOTIDE SEQUENCE</scope>
    <source>
        <strain evidence="5">Hamamatsu line</strain>
    </source>
</reference>
<comment type="subcellular location">
    <subcellularLocation>
        <location evidence="2">Cytoplasm</location>
        <location evidence="2">Cytoskeleton</location>
    </subcellularLocation>
</comment>
<dbReference type="AlphaFoldDB" id="A0A9W7J599"/>
<name>A0A9W7J599_HIBTR</name>
<comment type="function">
    <text evidence="2">Involved in regulation of actin and microtubule organization. Part of a WAVE complex that activates the Arp2/3 complex.</text>
</comment>
<organism evidence="5 6">
    <name type="scientific">Hibiscus trionum</name>
    <name type="common">Flower of an hour</name>
    <dbReference type="NCBI Taxonomy" id="183268"/>
    <lineage>
        <taxon>Eukaryota</taxon>
        <taxon>Viridiplantae</taxon>
        <taxon>Streptophyta</taxon>
        <taxon>Embryophyta</taxon>
        <taxon>Tracheophyta</taxon>
        <taxon>Spermatophyta</taxon>
        <taxon>Magnoliopsida</taxon>
        <taxon>eudicotyledons</taxon>
        <taxon>Gunneridae</taxon>
        <taxon>Pentapetalae</taxon>
        <taxon>rosids</taxon>
        <taxon>malvids</taxon>
        <taxon>Malvales</taxon>
        <taxon>Malvaceae</taxon>
        <taxon>Malvoideae</taxon>
        <taxon>Hibiscus</taxon>
    </lineage>
</organism>
<dbReference type="PANTHER" id="PTHR12902">
    <property type="entry name" value="WASP-1"/>
    <property type="match status" value="1"/>
</dbReference>
<keyword evidence="2" id="KW-0206">Cytoskeleton</keyword>
<dbReference type="EMBL" id="BSYR01000051">
    <property type="protein sequence ID" value="GMJ08403.1"/>
    <property type="molecule type" value="Genomic_DNA"/>
</dbReference>
<dbReference type="GO" id="GO:2000601">
    <property type="term" value="P:positive regulation of Arp2/3 complex-mediated actin nucleation"/>
    <property type="evidence" value="ECO:0007669"/>
    <property type="project" value="TreeGrafter"/>
</dbReference>
<dbReference type="Proteomes" id="UP001165190">
    <property type="component" value="Unassembled WGS sequence"/>
</dbReference>
<feature type="compositionally biased region" description="Polar residues" evidence="3">
    <location>
        <begin position="624"/>
        <end position="636"/>
    </location>
</feature>
<keyword evidence="6" id="KW-1185">Reference proteome</keyword>
<dbReference type="Gene3D" id="6.10.280.150">
    <property type="match status" value="1"/>
</dbReference>
<dbReference type="InterPro" id="IPR003124">
    <property type="entry name" value="WH2_dom"/>
</dbReference>
<dbReference type="GO" id="GO:0003779">
    <property type="term" value="F:actin binding"/>
    <property type="evidence" value="ECO:0007669"/>
    <property type="project" value="UniProtKB-UniRule"/>
</dbReference>
<dbReference type="PANTHER" id="PTHR12902:SF1">
    <property type="entry name" value="WISKOTT-ALDRICH SYNDROME PROTEIN FAMILY MEMBER"/>
    <property type="match status" value="1"/>
</dbReference>